<evidence type="ECO:0000256" key="1">
    <source>
        <dbReference type="ARBA" id="ARBA00000971"/>
    </source>
</evidence>
<dbReference type="EC" id="5.2.1.8" evidence="10"/>
<comment type="function">
    <text evidence="8">Also involved in hydrogenase metallocenter assembly, probably by participating in the nickel insertion step. This function in hydrogenase biosynthesis requires chaperone activity and the presence of the metal-binding domain, but not PPIase activity.</text>
</comment>
<feature type="domain" description="PPIase FKBP-type" evidence="11">
    <location>
        <begin position="7"/>
        <end position="95"/>
    </location>
</feature>
<comment type="caution">
    <text evidence="12">The sequence shown here is derived from an EMBL/GenBank/DDBJ whole genome shotgun (WGS) entry which is preliminary data.</text>
</comment>
<dbReference type="PANTHER" id="PTHR47861">
    <property type="entry name" value="FKBP-TYPE PEPTIDYL-PROLYL CIS-TRANS ISOMERASE SLYD"/>
    <property type="match status" value="1"/>
</dbReference>
<organism evidence="12 13">
    <name type="scientific">Thioalkalicoccus limnaeus</name>
    <dbReference type="NCBI Taxonomy" id="120681"/>
    <lineage>
        <taxon>Bacteria</taxon>
        <taxon>Pseudomonadati</taxon>
        <taxon>Pseudomonadota</taxon>
        <taxon>Gammaproteobacteria</taxon>
        <taxon>Chromatiales</taxon>
        <taxon>Chromatiaceae</taxon>
        <taxon>Thioalkalicoccus</taxon>
    </lineage>
</organism>
<evidence type="ECO:0000259" key="11">
    <source>
        <dbReference type="PROSITE" id="PS50059"/>
    </source>
</evidence>
<dbReference type="PROSITE" id="PS50059">
    <property type="entry name" value="FKBP_PPIASE"/>
    <property type="match status" value="1"/>
</dbReference>
<dbReference type="InterPro" id="IPR046357">
    <property type="entry name" value="PPIase_dom_sf"/>
</dbReference>
<comment type="similarity">
    <text evidence="3 10">Belongs to the FKBP-type PPIase family.</text>
</comment>
<evidence type="ECO:0000256" key="9">
    <source>
        <dbReference type="PROSITE-ProRule" id="PRU00277"/>
    </source>
</evidence>
<dbReference type="Proteomes" id="UP001564408">
    <property type="component" value="Unassembled WGS sequence"/>
</dbReference>
<dbReference type="Pfam" id="PF00254">
    <property type="entry name" value="FKBP_C"/>
    <property type="match status" value="1"/>
</dbReference>
<name>A0ABV4BF21_9GAMM</name>
<protein>
    <recommendedName>
        <fullName evidence="10">Peptidyl-prolyl cis-trans isomerase</fullName>
        <ecNumber evidence="10">5.2.1.8</ecNumber>
    </recommendedName>
</protein>
<sequence>MNEAKQGDTVKVHYTGTLDDGTVFDSSRGNAPLEFTLGAGDVIPGFDSAVTGMAAGDTKTVVIPAAEAYGPRNEEMTQPIPRAAIPDEIELAAGLILHAEAPDGNKLSFTVVEFDDERVLIDGNHPLAGRDLTFALELVEIA</sequence>
<comment type="subcellular location">
    <subcellularLocation>
        <location evidence="2">Cytoplasm</location>
    </subcellularLocation>
</comment>
<accession>A0ABV4BF21</accession>
<dbReference type="PANTHER" id="PTHR47861:SF3">
    <property type="entry name" value="FKBP-TYPE PEPTIDYL-PROLYL CIS-TRANS ISOMERASE SLYD"/>
    <property type="match status" value="1"/>
</dbReference>
<dbReference type="SUPFAM" id="SSF54534">
    <property type="entry name" value="FKBP-like"/>
    <property type="match status" value="1"/>
</dbReference>
<evidence type="ECO:0000256" key="6">
    <source>
        <dbReference type="ARBA" id="ARBA00023186"/>
    </source>
</evidence>
<evidence type="ECO:0000256" key="5">
    <source>
        <dbReference type="ARBA" id="ARBA00023110"/>
    </source>
</evidence>
<keyword evidence="13" id="KW-1185">Reference proteome</keyword>
<comment type="catalytic activity">
    <reaction evidence="1 9 10">
        <text>[protein]-peptidylproline (omega=180) = [protein]-peptidylproline (omega=0)</text>
        <dbReference type="Rhea" id="RHEA:16237"/>
        <dbReference type="Rhea" id="RHEA-COMP:10747"/>
        <dbReference type="Rhea" id="RHEA-COMP:10748"/>
        <dbReference type="ChEBI" id="CHEBI:83833"/>
        <dbReference type="ChEBI" id="CHEBI:83834"/>
        <dbReference type="EC" id="5.2.1.8"/>
    </reaction>
</comment>
<keyword evidence="7 9" id="KW-0413">Isomerase</keyword>
<gene>
    <name evidence="12" type="ORF">ABC977_09175</name>
</gene>
<keyword evidence="4" id="KW-0963">Cytoplasm</keyword>
<evidence type="ECO:0000256" key="8">
    <source>
        <dbReference type="ARBA" id="ARBA00037071"/>
    </source>
</evidence>
<dbReference type="EMBL" id="JBDKXB010000009">
    <property type="protein sequence ID" value="MEY6432574.1"/>
    <property type="molecule type" value="Genomic_DNA"/>
</dbReference>
<evidence type="ECO:0000256" key="3">
    <source>
        <dbReference type="ARBA" id="ARBA00006577"/>
    </source>
</evidence>
<dbReference type="RefSeq" id="WP_369666958.1">
    <property type="nucleotide sequence ID" value="NZ_JBDKXB010000009.1"/>
</dbReference>
<evidence type="ECO:0000256" key="7">
    <source>
        <dbReference type="ARBA" id="ARBA00023235"/>
    </source>
</evidence>
<reference evidence="12 13" key="1">
    <citation type="submission" date="2024-05" db="EMBL/GenBank/DDBJ databases">
        <title>Genome Sequence and Characterization of the New Strain Purple Sulfur Bacterium of Genus Thioalkalicoccus.</title>
        <authorList>
            <person name="Bryantseva I.A."/>
            <person name="Kyndt J.A."/>
            <person name="Imhoff J.F."/>
        </authorList>
    </citation>
    <scope>NUCLEOTIDE SEQUENCE [LARGE SCALE GENOMIC DNA]</scope>
    <source>
        <strain evidence="12 13">Um2</strain>
    </source>
</reference>
<evidence type="ECO:0000313" key="12">
    <source>
        <dbReference type="EMBL" id="MEY6432574.1"/>
    </source>
</evidence>
<dbReference type="GO" id="GO:0016853">
    <property type="term" value="F:isomerase activity"/>
    <property type="evidence" value="ECO:0007669"/>
    <property type="project" value="UniProtKB-KW"/>
</dbReference>
<dbReference type="InterPro" id="IPR001179">
    <property type="entry name" value="PPIase_FKBP_dom"/>
</dbReference>
<evidence type="ECO:0000256" key="10">
    <source>
        <dbReference type="RuleBase" id="RU003915"/>
    </source>
</evidence>
<evidence type="ECO:0000256" key="2">
    <source>
        <dbReference type="ARBA" id="ARBA00004496"/>
    </source>
</evidence>
<dbReference type="Gene3D" id="3.10.50.40">
    <property type="match status" value="1"/>
</dbReference>
<keyword evidence="6" id="KW-0143">Chaperone</keyword>
<proteinExistence type="inferred from homology"/>
<evidence type="ECO:0000256" key="4">
    <source>
        <dbReference type="ARBA" id="ARBA00022490"/>
    </source>
</evidence>
<evidence type="ECO:0000313" key="13">
    <source>
        <dbReference type="Proteomes" id="UP001564408"/>
    </source>
</evidence>
<keyword evidence="5 9" id="KW-0697">Rotamase</keyword>